<evidence type="ECO:0000259" key="2">
    <source>
        <dbReference type="PROSITE" id="PS50943"/>
    </source>
</evidence>
<dbReference type="Proteomes" id="UP000298347">
    <property type="component" value="Unassembled WGS sequence"/>
</dbReference>
<dbReference type="Gene3D" id="2.60.120.10">
    <property type="entry name" value="Jelly Rolls"/>
    <property type="match status" value="1"/>
</dbReference>
<dbReference type="SMART" id="SM00530">
    <property type="entry name" value="HTH_XRE"/>
    <property type="match status" value="1"/>
</dbReference>
<dbReference type="PANTHER" id="PTHR46797">
    <property type="entry name" value="HTH-TYPE TRANSCRIPTIONAL REGULATOR"/>
    <property type="match status" value="1"/>
</dbReference>
<evidence type="ECO:0000313" key="3">
    <source>
        <dbReference type="EMBL" id="TGB00365.1"/>
    </source>
</evidence>
<dbReference type="InterPro" id="IPR050807">
    <property type="entry name" value="TransReg_Diox_bact_type"/>
</dbReference>
<dbReference type="RefSeq" id="WP_135347011.1">
    <property type="nucleotide sequence ID" value="NZ_SRJD01000001.1"/>
</dbReference>
<dbReference type="SUPFAM" id="SSF47413">
    <property type="entry name" value="lambda repressor-like DNA-binding domains"/>
    <property type="match status" value="1"/>
</dbReference>
<feature type="domain" description="HTH cro/C1-type" evidence="2">
    <location>
        <begin position="20"/>
        <end position="74"/>
    </location>
</feature>
<name>A0A4Z0GUF7_9BACL</name>
<dbReference type="OrthoDB" id="9781521at2"/>
<sequence length="190" mass="21305">MNAENPWEEGDAGKRIGVNLRQIRLNQGFSIENLAQKIGVSKLTLIKIERGDANPTLSVIWKIANGLKIPVTALLSIESDVSISRKKDGLKLSSSNDVFIAEPLFPSHGMFELYRGYLQPQGEYSSEPHQSGVMEYVTVMSGRLMMEVDGDTYDLNEYDSIRFKGDRPHKYGNPTSSLTILHFVISYHNL</sequence>
<dbReference type="Pfam" id="PF01381">
    <property type="entry name" value="HTH_3"/>
    <property type="match status" value="1"/>
</dbReference>
<dbReference type="InterPro" id="IPR011051">
    <property type="entry name" value="RmlC_Cupin_sf"/>
</dbReference>
<reference evidence="3 4" key="1">
    <citation type="journal article" date="2015" name="Int. J. Syst. Evol. Microbiol.">
        <title>Sporolactobacillus shoreae sp. nov. and Sporolactobacillus spathodeae sp. nov., two spore-forming lactic acid bacteria isolated from tree barks in Thailand.</title>
        <authorList>
            <person name="Thamacharoensuk T."/>
            <person name="Kitahara M."/>
            <person name="Ohkuma M."/>
            <person name="Thongchul N."/>
            <person name="Tanasupawat S."/>
        </authorList>
    </citation>
    <scope>NUCLEOTIDE SEQUENCE [LARGE SCALE GENOMIC DNA]</scope>
    <source>
        <strain evidence="3 4">BK92</strain>
    </source>
</reference>
<comment type="caution">
    <text evidence="3">The sequence shown here is derived from an EMBL/GenBank/DDBJ whole genome shotgun (WGS) entry which is preliminary data.</text>
</comment>
<protein>
    <submittedName>
        <fullName evidence="3">XRE family transcriptional regulator</fullName>
    </submittedName>
</protein>
<dbReference type="PANTHER" id="PTHR46797:SF24">
    <property type="entry name" value="DNA-BINDING PHAGE PROTEIN"/>
    <property type="match status" value="1"/>
</dbReference>
<dbReference type="InterPro" id="IPR013096">
    <property type="entry name" value="Cupin_2"/>
</dbReference>
<keyword evidence="4" id="KW-1185">Reference proteome</keyword>
<dbReference type="InterPro" id="IPR001387">
    <property type="entry name" value="Cro/C1-type_HTH"/>
</dbReference>
<accession>A0A4Z0GUF7</accession>
<proteinExistence type="predicted"/>
<dbReference type="EMBL" id="SRJD01000001">
    <property type="protein sequence ID" value="TGB00365.1"/>
    <property type="molecule type" value="Genomic_DNA"/>
</dbReference>
<dbReference type="PROSITE" id="PS50943">
    <property type="entry name" value="HTH_CROC1"/>
    <property type="match status" value="1"/>
</dbReference>
<dbReference type="CDD" id="cd02209">
    <property type="entry name" value="cupin_XRE_C"/>
    <property type="match status" value="1"/>
</dbReference>
<evidence type="ECO:0000313" key="4">
    <source>
        <dbReference type="Proteomes" id="UP000298347"/>
    </source>
</evidence>
<keyword evidence="1" id="KW-0238">DNA-binding</keyword>
<evidence type="ECO:0000256" key="1">
    <source>
        <dbReference type="ARBA" id="ARBA00023125"/>
    </source>
</evidence>
<dbReference type="CDD" id="cd00093">
    <property type="entry name" value="HTH_XRE"/>
    <property type="match status" value="1"/>
</dbReference>
<dbReference type="SUPFAM" id="SSF51182">
    <property type="entry name" value="RmlC-like cupins"/>
    <property type="match status" value="1"/>
</dbReference>
<dbReference type="GO" id="GO:0005829">
    <property type="term" value="C:cytosol"/>
    <property type="evidence" value="ECO:0007669"/>
    <property type="project" value="TreeGrafter"/>
</dbReference>
<dbReference type="GO" id="GO:0003677">
    <property type="term" value="F:DNA binding"/>
    <property type="evidence" value="ECO:0007669"/>
    <property type="project" value="UniProtKB-KW"/>
</dbReference>
<dbReference type="InterPro" id="IPR014710">
    <property type="entry name" value="RmlC-like_jellyroll"/>
</dbReference>
<dbReference type="Gene3D" id="1.10.260.40">
    <property type="entry name" value="lambda repressor-like DNA-binding domains"/>
    <property type="match status" value="1"/>
</dbReference>
<dbReference type="Pfam" id="PF07883">
    <property type="entry name" value="Cupin_2"/>
    <property type="match status" value="1"/>
</dbReference>
<organism evidence="3 4">
    <name type="scientific">Sporolactobacillus shoreae</name>
    <dbReference type="NCBI Taxonomy" id="1465501"/>
    <lineage>
        <taxon>Bacteria</taxon>
        <taxon>Bacillati</taxon>
        <taxon>Bacillota</taxon>
        <taxon>Bacilli</taxon>
        <taxon>Bacillales</taxon>
        <taxon>Sporolactobacillaceae</taxon>
        <taxon>Sporolactobacillus</taxon>
    </lineage>
</organism>
<dbReference type="InterPro" id="IPR010982">
    <property type="entry name" value="Lambda_DNA-bd_dom_sf"/>
</dbReference>
<dbReference type="GO" id="GO:0003700">
    <property type="term" value="F:DNA-binding transcription factor activity"/>
    <property type="evidence" value="ECO:0007669"/>
    <property type="project" value="TreeGrafter"/>
</dbReference>
<gene>
    <name evidence="3" type="ORF">E4665_01425</name>
</gene>
<dbReference type="AlphaFoldDB" id="A0A4Z0GUF7"/>